<dbReference type="SUPFAM" id="SSF52058">
    <property type="entry name" value="L domain-like"/>
    <property type="match status" value="1"/>
</dbReference>
<evidence type="ECO:0000256" key="4">
    <source>
        <dbReference type="ARBA" id="ARBA00022729"/>
    </source>
</evidence>
<keyword evidence="3" id="KW-0433">Leucine-rich repeat</keyword>
<keyword evidence="6 9" id="KW-0472">Membrane</keyword>
<keyword evidence="9" id="KW-0812">Transmembrane</keyword>
<proteinExistence type="predicted"/>
<evidence type="ECO:0000256" key="2">
    <source>
        <dbReference type="ARBA" id="ARBA00022475"/>
    </source>
</evidence>
<dbReference type="InterPro" id="IPR032675">
    <property type="entry name" value="LRR_dom_sf"/>
</dbReference>
<dbReference type="Gene3D" id="3.80.10.10">
    <property type="entry name" value="Ribonuclease Inhibitor"/>
    <property type="match status" value="1"/>
</dbReference>
<feature type="transmembrane region" description="Helical" evidence="9">
    <location>
        <begin position="97"/>
        <end position="123"/>
    </location>
</feature>
<dbReference type="Pfam" id="PF00560">
    <property type="entry name" value="LRR_1"/>
    <property type="match status" value="6"/>
</dbReference>
<reference evidence="11" key="1">
    <citation type="submission" date="2020-07" db="EMBL/GenBank/DDBJ databases">
        <authorList>
            <person name="Lin J."/>
        </authorList>
    </citation>
    <scope>NUCLEOTIDE SEQUENCE</scope>
</reference>
<dbReference type="InterPro" id="IPR001611">
    <property type="entry name" value="Leu-rich_rpt"/>
</dbReference>
<feature type="region of interest" description="Disordered" evidence="8">
    <location>
        <begin position="146"/>
        <end position="176"/>
    </location>
</feature>
<dbReference type="PANTHER" id="PTHR47988">
    <property type="entry name" value="SOMATIC EMBRYOGENESIS RECEPTOR KINASE 1"/>
    <property type="match status" value="1"/>
</dbReference>
<evidence type="ECO:0000259" key="10">
    <source>
        <dbReference type="Pfam" id="PF08263"/>
    </source>
</evidence>
<evidence type="ECO:0000256" key="5">
    <source>
        <dbReference type="ARBA" id="ARBA00022737"/>
    </source>
</evidence>
<dbReference type="InterPro" id="IPR013210">
    <property type="entry name" value="LRR_N_plant-typ"/>
</dbReference>
<accession>A0A6V7P185</accession>
<organism evidence="11">
    <name type="scientific">Ananas comosus var. bracteatus</name>
    <name type="common">red pineapple</name>
    <dbReference type="NCBI Taxonomy" id="296719"/>
    <lineage>
        <taxon>Eukaryota</taxon>
        <taxon>Viridiplantae</taxon>
        <taxon>Streptophyta</taxon>
        <taxon>Embryophyta</taxon>
        <taxon>Tracheophyta</taxon>
        <taxon>Spermatophyta</taxon>
        <taxon>Magnoliopsida</taxon>
        <taxon>Liliopsida</taxon>
        <taxon>Poales</taxon>
        <taxon>Bromeliaceae</taxon>
        <taxon>Bromelioideae</taxon>
        <taxon>Ananas</taxon>
    </lineage>
</organism>
<dbReference type="Pfam" id="PF08263">
    <property type="entry name" value="LRRNT_2"/>
    <property type="match status" value="1"/>
</dbReference>
<keyword evidence="4" id="KW-0732">Signal</keyword>
<gene>
    <name evidence="11" type="ORF">CB5_LOCUS7813</name>
</gene>
<sequence>MVNLSNSLSPNSMSEWNTSDPNPCLWERVTCSAGPSTVVTASPSPISEFSLHFLHPLKVVTVGGNKDLIIPNGSAESNSPENGVFVITDSSKRKIQVALVVVSSFVAGFSVSFLTSLLTWKFLIRKKATDRSIVWAPMMGVRRRRGAGAPLISTSRSHGAEDARKSRVPLSDPDRPISRSNLTGWKPIARTSSPTTRWKPSLRVIPTSIGKLLQLAHLELDQNNLCSEIPPQLGNCSNLELLNLTSNALHGRLPTEIGNLHKLEMLELQMNNLSAEIPVEMHELQSLYTLNLSGNSFTGEVLPIISNLQQLAFIALQRNKFYGSIPDSINGLQNLIELNLGSNRFNGSISPYIGNLHTLETLDLSYNHFSGRVPDSLSTMQSLKELVLSYNHLSGPFPTFSPSVDVVNIGNKDLITQRRAPNTIPPILRRERSPPP</sequence>
<evidence type="ECO:0000256" key="7">
    <source>
        <dbReference type="ARBA" id="ARBA00023180"/>
    </source>
</evidence>
<evidence type="ECO:0000256" key="3">
    <source>
        <dbReference type="ARBA" id="ARBA00022614"/>
    </source>
</evidence>
<protein>
    <recommendedName>
        <fullName evidence="10">Leucine-rich repeat-containing N-terminal plant-type domain-containing protein</fullName>
    </recommendedName>
</protein>
<dbReference type="AlphaFoldDB" id="A0A6V7P185"/>
<dbReference type="FunFam" id="3.80.10.10:FF:000041">
    <property type="entry name" value="LRR receptor-like serine/threonine-protein kinase ERECTA"/>
    <property type="match status" value="1"/>
</dbReference>
<keyword evidence="2" id="KW-1003">Cell membrane</keyword>
<dbReference type="GO" id="GO:0005886">
    <property type="term" value="C:plasma membrane"/>
    <property type="evidence" value="ECO:0007669"/>
    <property type="project" value="UniProtKB-SubCell"/>
</dbReference>
<dbReference type="EMBL" id="LR862144">
    <property type="protein sequence ID" value="CAD1824602.1"/>
    <property type="molecule type" value="Genomic_DNA"/>
</dbReference>
<comment type="subcellular location">
    <subcellularLocation>
        <location evidence="1">Cell membrane</location>
    </subcellularLocation>
</comment>
<keyword evidence="5" id="KW-0677">Repeat</keyword>
<evidence type="ECO:0000313" key="11">
    <source>
        <dbReference type="EMBL" id="CAD1824602.1"/>
    </source>
</evidence>
<evidence type="ECO:0000256" key="1">
    <source>
        <dbReference type="ARBA" id="ARBA00004236"/>
    </source>
</evidence>
<keyword evidence="7" id="KW-0325">Glycoprotein</keyword>
<evidence type="ECO:0000256" key="6">
    <source>
        <dbReference type="ARBA" id="ARBA00023136"/>
    </source>
</evidence>
<evidence type="ECO:0000256" key="8">
    <source>
        <dbReference type="SAM" id="MobiDB-lite"/>
    </source>
</evidence>
<name>A0A6V7P185_ANACO</name>
<keyword evidence="9" id="KW-1133">Transmembrane helix</keyword>
<feature type="domain" description="Leucine-rich repeat-containing N-terminal plant-type" evidence="10">
    <location>
        <begin position="4"/>
        <end position="32"/>
    </location>
</feature>
<dbReference type="FunFam" id="3.80.10.10:FF:000299">
    <property type="entry name" value="Piriformospora indica-insensitive protein 2"/>
    <property type="match status" value="1"/>
</dbReference>
<evidence type="ECO:0000256" key="9">
    <source>
        <dbReference type="SAM" id="Phobius"/>
    </source>
</evidence>